<reference evidence="1 2" key="1">
    <citation type="submission" date="2019-08" db="EMBL/GenBank/DDBJ databases">
        <title>Microbe sample from Colwellia echini.</title>
        <authorList>
            <person name="Christiansen L."/>
            <person name="Pathiraja D."/>
            <person name="Schultz-Johansen M."/>
            <person name="Choi I.-G."/>
            <person name="Stougaard P."/>
        </authorList>
    </citation>
    <scope>NUCLEOTIDE SEQUENCE [LARGE SCALE GENOMIC DNA]</scope>
    <source>
        <strain evidence="1 2">A3</strain>
    </source>
</reference>
<evidence type="ECO:0000313" key="1">
    <source>
        <dbReference type="EMBL" id="TYK65912.1"/>
    </source>
</evidence>
<comment type="caution">
    <text evidence="1">The sequence shown here is derived from an EMBL/GenBank/DDBJ whole genome shotgun (WGS) entry which is preliminary data.</text>
</comment>
<keyword evidence="2" id="KW-1185">Reference proteome</keyword>
<name>A0ABY3MXH2_9GAMM</name>
<dbReference type="RefSeq" id="WP_101342871.1">
    <property type="nucleotide sequence ID" value="NZ_PJAI02000007.1"/>
</dbReference>
<protein>
    <submittedName>
        <fullName evidence="1">Uncharacterized protein</fullName>
    </submittedName>
</protein>
<evidence type="ECO:0000313" key="2">
    <source>
        <dbReference type="Proteomes" id="UP000815846"/>
    </source>
</evidence>
<accession>A0ABY3MXH2</accession>
<gene>
    <name evidence="1" type="ORF">CWS31_008165</name>
</gene>
<proteinExistence type="predicted"/>
<organism evidence="1 2">
    <name type="scientific">Colwellia echini</name>
    <dbReference type="NCBI Taxonomy" id="1982103"/>
    <lineage>
        <taxon>Bacteria</taxon>
        <taxon>Pseudomonadati</taxon>
        <taxon>Pseudomonadota</taxon>
        <taxon>Gammaproteobacteria</taxon>
        <taxon>Alteromonadales</taxon>
        <taxon>Colwelliaceae</taxon>
        <taxon>Colwellia</taxon>
    </lineage>
</organism>
<sequence>MSQSSLWQINTDTGNFAELCNALYQREISFIAKSDYSSVQAVQTRLKSLPYYISRTANAMSQVVTQGHSPLTLDYQNASWSAKQARKMPLTGQETAEERSKAISWYLQPSIRVGLVVPVLISDHIIIDCIDRIELDKKRLRTNVGGWFSLDGAEIEQTNKQLLKPNKKVMTAACSGQSWQGNTIQTPIMPSLRELLLSCTINWTDFKKTLVI</sequence>
<dbReference type="Proteomes" id="UP000815846">
    <property type="component" value="Unassembled WGS sequence"/>
</dbReference>
<dbReference type="EMBL" id="PJAI02000007">
    <property type="protein sequence ID" value="TYK65912.1"/>
    <property type="molecule type" value="Genomic_DNA"/>
</dbReference>